<dbReference type="Proteomes" id="UP000019460">
    <property type="component" value="Unassembled WGS sequence"/>
</dbReference>
<dbReference type="AlphaFoldDB" id="W9VIX6"/>
<accession>W9VIX6</accession>
<evidence type="ECO:0000313" key="2">
    <source>
        <dbReference type="Proteomes" id="UP000019460"/>
    </source>
</evidence>
<keyword evidence="2" id="KW-1185">Reference proteome</keyword>
<name>W9VIX6_9GAMM</name>
<comment type="caution">
    <text evidence="1">The sequence shown here is derived from an EMBL/GenBank/DDBJ whole genome shotgun (WGS) entry which is preliminary data.</text>
</comment>
<dbReference type="EMBL" id="AONC01000003">
    <property type="protein sequence ID" value="EXJ16951.1"/>
    <property type="molecule type" value="Genomic_DNA"/>
</dbReference>
<sequence>MEHRPFSQRLFIKIPRNSRLAPTEDVPDLLLRQTHGT</sequence>
<evidence type="ECO:0000313" key="1">
    <source>
        <dbReference type="EMBL" id="EXJ16951.1"/>
    </source>
</evidence>
<proteinExistence type="predicted"/>
<reference evidence="1 2" key="1">
    <citation type="submission" date="2012-11" db="EMBL/GenBank/DDBJ databases">
        <title>Genome assembly of Thiorhodococcus sp. AK35.</title>
        <authorList>
            <person name="Nupur N."/>
            <person name="Khatri I."/>
            <person name="Subramanian S."/>
            <person name="Pinnaka A."/>
        </authorList>
    </citation>
    <scope>NUCLEOTIDE SEQUENCE [LARGE SCALE GENOMIC DNA]</scope>
    <source>
        <strain evidence="1 2">AK35</strain>
    </source>
</reference>
<gene>
    <name evidence="1" type="ORF">D779_1774</name>
</gene>
<protein>
    <submittedName>
        <fullName evidence="1">Uncharacterized protein</fullName>
    </submittedName>
</protein>
<organism evidence="1 2">
    <name type="scientific">Imhoffiella purpurea</name>
    <dbReference type="NCBI Taxonomy" id="1249627"/>
    <lineage>
        <taxon>Bacteria</taxon>
        <taxon>Pseudomonadati</taxon>
        <taxon>Pseudomonadota</taxon>
        <taxon>Gammaproteobacteria</taxon>
        <taxon>Chromatiales</taxon>
        <taxon>Chromatiaceae</taxon>
        <taxon>Imhoffiella</taxon>
    </lineage>
</organism>